<sequence length="221" mass="25014">MCKKLMPVKARSTLSTRRPVRKKIHDRINAIYYQINGGTSDPEEHRKFSPFGKLINVKEEYGELSLIARQGSGSAYRSMYGGFVKWCMGKKDDGSDSIAVLLADEAHWKDLTVVPSRVLKMEEAIKNHDFESFAKLTCADSNQIHAVCLDTSPPIFYMNDTSHRIISLVEKWNHSEGYPPQVAYTFDAGPNAVLIARDRKTAALLLQKPLYYFPPQDKDLS</sequence>
<dbReference type="InterPro" id="IPR053859">
    <property type="entry name" value="MVD-like_N"/>
</dbReference>
<dbReference type="PANTHER" id="PTHR10977">
    <property type="entry name" value="DIPHOSPHOMEVALONATE DECARBOXYLASE"/>
    <property type="match status" value="1"/>
</dbReference>
<protein>
    <recommendedName>
        <fullName evidence="5">Diphosphomevalonate decarboxylase</fullName>
    </recommendedName>
</protein>
<dbReference type="GO" id="GO:0005829">
    <property type="term" value="C:cytosol"/>
    <property type="evidence" value="ECO:0007669"/>
    <property type="project" value="TreeGrafter"/>
</dbReference>
<proteinExistence type="predicted"/>
<feature type="domain" description="Diphosphomevalonate decarboxylase-like N-terminal" evidence="2">
    <location>
        <begin position="53"/>
        <end position="99"/>
    </location>
</feature>
<evidence type="ECO:0000259" key="1">
    <source>
        <dbReference type="Pfam" id="PF18376"/>
    </source>
</evidence>
<evidence type="ECO:0000259" key="2">
    <source>
        <dbReference type="Pfam" id="PF22700"/>
    </source>
</evidence>
<dbReference type="Proteomes" id="UP000823388">
    <property type="component" value="Chromosome 9N"/>
</dbReference>
<dbReference type="Pfam" id="PF18376">
    <property type="entry name" value="MDD_C"/>
    <property type="match status" value="1"/>
</dbReference>
<dbReference type="InterPro" id="IPR036554">
    <property type="entry name" value="GHMP_kinase_C_sf"/>
</dbReference>
<accession>A0A8T0MGT0</accession>
<evidence type="ECO:0008006" key="5">
    <source>
        <dbReference type="Google" id="ProtNLM"/>
    </source>
</evidence>
<name>A0A8T0MGT0_PANVG</name>
<gene>
    <name evidence="3" type="ORF">PVAP13_9NG032700</name>
</gene>
<dbReference type="Pfam" id="PF22700">
    <property type="entry name" value="MVD-like_N"/>
    <property type="match status" value="1"/>
</dbReference>
<dbReference type="AlphaFoldDB" id="A0A8T0MGT0"/>
<evidence type="ECO:0000313" key="4">
    <source>
        <dbReference type="Proteomes" id="UP000823388"/>
    </source>
</evidence>
<dbReference type="EMBL" id="CM029054">
    <property type="protein sequence ID" value="KAG2534186.1"/>
    <property type="molecule type" value="Genomic_DNA"/>
</dbReference>
<feature type="domain" description="Mvd1 C-terminal" evidence="1">
    <location>
        <begin position="112"/>
        <end position="217"/>
    </location>
</feature>
<reference evidence="3 4" key="1">
    <citation type="submission" date="2020-05" db="EMBL/GenBank/DDBJ databases">
        <title>WGS assembly of Panicum virgatum.</title>
        <authorList>
            <person name="Lovell J.T."/>
            <person name="Jenkins J."/>
            <person name="Shu S."/>
            <person name="Juenger T.E."/>
            <person name="Schmutz J."/>
        </authorList>
    </citation>
    <scope>NUCLEOTIDE SEQUENCE [LARGE SCALE GENOMIC DNA]</scope>
    <source>
        <strain evidence="4">cv. AP13</strain>
    </source>
</reference>
<dbReference type="Gene3D" id="3.30.230.10">
    <property type="match status" value="1"/>
</dbReference>
<keyword evidence="4" id="KW-1185">Reference proteome</keyword>
<dbReference type="GO" id="GO:0004163">
    <property type="term" value="F:diphosphomevalonate decarboxylase activity"/>
    <property type="evidence" value="ECO:0007669"/>
    <property type="project" value="TreeGrafter"/>
</dbReference>
<dbReference type="PANTHER" id="PTHR10977:SF3">
    <property type="entry name" value="DIPHOSPHOMEVALONATE DECARBOXYLASE"/>
    <property type="match status" value="1"/>
</dbReference>
<organism evidence="3 4">
    <name type="scientific">Panicum virgatum</name>
    <name type="common">Blackwell switchgrass</name>
    <dbReference type="NCBI Taxonomy" id="38727"/>
    <lineage>
        <taxon>Eukaryota</taxon>
        <taxon>Viridiplantae</taxon>
        <taxon>Streptophyta</taxon>
        <taxon>Embryophyta</taxon>
        <taxon>Tracheophyta</taxon>
        <taxon>Spermatophyta</taxon>
        <taxon>Magnoliopsida</taxon>
        <taxon>Liliopsida</taxon>
        <taxon>Poales</taxon>
        <taxon>Poaceae</taxon>
        <taxon>PACMAD clade</taxon>
        <taxon>Panicoideae</taxon>
        <taxon>Panicodae</taxon>
        <taxon>Paniceae</taxon>
        <taxon>Panicinae</taxon>
        <taxon>Panicum</taxon>
        <taxon>Panicum sect. Hiantes</taxon>
    </lineage>
</organism>
<dbReference type="SUPFAM" id="SSF55060">
    <property type="entry name" value="GHMP Kinase, C-terminal domain"/>
    <property type="match status" value="1"/>
</dbReference>
<dbReference type="InterPro" id="IPR014721">
    <property type="entry name" value="Ribsml_uS5_D2-typ_fold_subgr"/>
</dbReference>
<evidence type="ECO:0000313" key="3">
    <source>
        <dbReference type="EMBL" id="KAG2534186.1"/>
    </source>
</evidence>
<dbReference type="InterPro" id="IPR020568">
    <property type="entry name" value="Ribosomal_Su5_D2-typ_SF"/>
</dbReference>
<dbReference type="Gene3D" id="3.30.70.890">
    <property type="entry name" value="GHMP kinase, C-terminal domain"/>
    <property type="match status" value="1"/>
</dbReference>
<dbReference type="SUPFAM" id="SSF54211">
    <property type="entry name" value="Ribosomal protein S5 domain 2-like"/>
    <property type="match status" value="1"/>
</dbReference>
<comment type="caution">
    <text evidence="3">The sequence shown here is derived from an EMBL/GenBank/DDBJ whole genome shotgun (WGS) entry which is preliminary data.</text>
</comment>
<dbReference type="GO" id="GO:0019287">
    <property type="term" value="P:isopentenyl diphosphate biosynthetic process, mevalonate pathway"/>
    <property type="evidence" value="ECO:0007669"/>
    <property type="project" value="TreeGrafter"/>
</dbReference>
<dbReference type="InterPro" id="IPR041431">
    <property type="entry name" value="Mvd1_C"/>
</dbReference>